<dbReference type="EMBL" id="CAICTM010000330">
    <property type="protein sequence ID" value="CAB9508043.1"/>
    <property type="molecule type" value="Genomic_DNA"/>
</dbReference>
<dbReference type="OrthoDB" id="48109at2759"/>
<keyword evidence="3" id="KW-1185">Reference proteome</keyword>
<comment type="caution">
    <text evidence="2">The sequence shown here is derived from an EMBL/GenBank/DDBJ whole genome shotgun (WGS) entry which is preliminary data.</text>
</comment>
<name>A0A9N8HAS4_9STRA</name>
<accession>A0A9N8HAS4</accession>
<dbReference type="AlphaFoldDB" id="A0A9N8HAS4"/>
<feature type="chain" id="PRO_5040480356" evidence="1">
    <location>
        <begin position="24"/>
        <end position="389"/>
    </location>
</feature>
<evidence type="ECO:0000313" key="2">
    <source>
        <dbReference type="EMBL" id="CAB9508043.1"/>
    </source>
</evidence>
<protein>
    <submittedName>
        <fullName evidence="2">Uncharacterized protein</fullName>
    </submittedName>
</protein>
<organism evidence="2 3">
    <name type="scientific">Seminavis robusta</name>
    <dbReference type="NCBI Taxonomy" id="568900"/>
    <lineage>
        <taxon>Eukaryota</taxon>
        <taxon>Sar</taxon>
        <taxon>Stramenopiles</taxon>
        <taxon>Ochrophyta</taxon>
        <taxon>Bacillariophyta</taxon>
        <taxon>Bacillariophyceae</taxon>
        <taxon>Bacillariophycidae</taxon>
        <taxon>Naviculales</taxon>
        <taxon>Naviculaceae</taxon>
        <taxon>Seminavis</taxon>
    </lineage>
</organism>
<dbReference type="Proteomes" id="UP001153069">
    <property type="component" value="Unassembled WGS sequence"/>
</dbReference>
<feature type="signal peptide" evidence="1">
    <location>
        <begin position="1"/>
        <end position="23"/>
    </location>
</feature>
<keyword evidence="1" id="KW-0732">Signal</keyword>
<reference evidence="2" key="1">
    <citation type="submission" date="2020-06" db="EMBL/GenBank/DDBJ databases">
        <authorList>
            <consortium name="Plant Systems Biology data submission"/>
        </authorList>
    </citation>
    <scope>NUCLEOTIDE SEQUENCE</scope>
    <source>
        <strain evidence="2">D6</strain>
    </source>
</reference>
<gene>
    <name evidence="2" type="ORF">SEMRO_331_G119070.1</name>
</gene>
<proteinExistence type="predicted"/>
<sequence length="389" mass="43467">MMISKRTILISCLVLASPSLHDGFLPVRAMGPWPRSSGGWSSPPTHSAALASSYATVDPSHWMPLLIKAAGFFFDTKLEQLGNLLHCDQAQLNVVRRELVVHNFTVHDRNRNHNIPALRIGRLHVTWDSYSQPCLEVEVEDVDILVEFTNLFLTRNNWNELNDLGFPPELVYYNTTTTTTSSSSDSELIRIGSLDLQGRVSLQTRSRPLNKTILPDDLVLDLRSMRDLKYKIQALAEANDPKGCTSDQVYQVVRSLFGAKLKEALQYALEDIATNSSNSRVANHSKVLWSSAKAAVLSYASDLETHSVGKFKGKLLDKIQNTKNEEGDPGLSEEQVDQMVAENLAKLKVTASSVSSKVWTEMRGWLDAANTNRADPDEEEEDIIIFPDW</sequence>
<evidence type="ECO:0000256" key="1">
    <source>
        <dbReference type="SAM" id="SignalP"/>
    </source>
</evidence>
<evidence type="ECO:0000313" key="3">
    <source>
        <dbReference type="Proteomes" id="UP001153069"/>
    </source>
</evidence>